<sequence>MSQATSYRVALIGGGIIAKNHLDAIQVHPELQAVAIADIDRSKAEVWAEAYDLQAFTNYQEMIETERPDIAVIALPHFLHKECAVWCAGKGCHILLEKPMALTLEQCNEILAAATEAKVTLLVGHTQHYWPANLQAKKLIESGRLGPLIAIQDTRHLPYFSEERPRWFLEKAKSGGGILMNLGAHSIDKIQFLTSSRVDRISASMTKYGSIGDVEGSSVLFLTTSTGVAATIVQSGYLGKPLDLTELIFTGGRARLISSAGLWVSEGQEFEIESLDALEDPFIRMYQDLVQEIEEKKPPGSSGMYARSVIAAIEAAYLSHDEGAERKIDPFK</sequence>
<evidence type="ECO:0000259" key="2">
    <source>
        <dbReference type="Pfam" id="PF22725"/>
    </source>
</evidence>
<dbReference type="Pfam" id="PF22725">
    <property type="entry name" value="GFO_IDH_MocA_C3"/>
    <property type="match status" value="1"/>
</dbReference>
<evidence type="ECO:0000259" key="1">
    <source>
        <dbReference type="Pfam" id="PF01408"/>
    </source>
</evidence>
<dbReference type="InterPro" id="IPR055170">
    <property type="entry name" value="GFO_IDH_MocA-like_dom"/>
</dbReference>
<proteinExistence type="predicted"/>
<dbReference type="RefSeq" id="WP_209861575.1">
    <property type="nucleotide sequence ID" value="NZ_JAGGLD010000003.1"/>
</dbReference>
<name>A0ABS4JGW3_9BACL</name>
<dbReference type="PANTHER" id="PTHR43377">
    <property type="entry name" value="BILIVERDIN REDUCTASE A"/>
    <property type="match status" value="1"/>
</dbReference>
<dbReference type="Gene3D" id="3.40.50.720">
    <property type="entry name" value="NAD(P)-binding Rossmann-like Domain"/>
    <property type="match status" value="1"/>
</dbReference>
<dbReference type="PANTHER" id="PTHR43377:SF1">
    <property type="entry name" value="BILIVERDIN REDUCTASE A"/>
    <property type="match status" value="1"/>
</dbReference>
<organism evidence="3 4">
    <name type="scientific">Paenibacillus shirakamiensis</name>
    <dbReference type="NCBI Taxonomy" id="1265935"/>
    <lineage>
        <taxon>Bacteria</taxon>
        <taxon>Bacillati</taxon>
        <taxon>Bacillota</taxon>
        <taxon>Bacilli</taxon>
        <taxon>Bacillales</taxon>
        <taxon>Paenibacillaceae</taxon>
        <taxon>Paenibacillus</taxon>
    </lineage>
</organism>
<dbReference type="Proteomes" id="UP001519288">
    <property type="component" value="Unassembled WGS sequence"/>
</dbReference>
<dbReference type="SUPFAM" id="SSF51735">
    <property type="entry name" value="NAD(P)-binding Rossmann-fold domains"/>
    <property type="match status" value="1"/>
</dbReference>
<keyword evidence="4" id="KW-1185">Reference proteome</keyword>
<feature type="domain" description="GFO/IDH/MocA-like oxidoreductase" evidence="2">
    <location>
        <begin position="134"/>
        <end position="252"/>
    </location>
</feature>
<dbReference type="InterPro" id="IPR051450">
    <property type="entry name" value="Gfo/Idh/MocA_Oxidoreductases"/>
</dbReference>
<comment type="caution">
    <text evidence="3">The sequence shown here is derived from an EMBL/GenBank/DDBJ whole genome shotgun (WGS) entry which is preliminary data.</text>
</comment>
<reference evidence="3 4" key="1">
    <citation type="submission" date="2021-03" db="EMBL/GenBank/DDBJ databases">
        <title>Genomic Encyclopedia of Type Strains, Phase IV (KMG-IV): sequencing the most valuable type-strain genomes for metagenomic binning, comparative biology and taxonomic classification.</title>
        <authorList>
            <person name="Goeker M."/>
        </authorList>
    </citation>
    <scope>NUCLEOTIDE SEQUENCE [LARGE SCALE GENOMIC DNA]</scope>
    <source>
        <strain evidence="3 4">DSM 26806</strain>
    </source>
</reference>
<dbReference type="EMBL" id="JAGGLD010000003">
    <property type="protein sequence ID" value="MBP2000960.1"/>
    <property type="molecule type" value="Genomic_DNA"/>
</dbReference>
<dbReference type="Gene3D" id="3.30.360.10">
    <property type="entry name" value="Dihydrodipicolinate Reductase, domain 2"/>
    <property type="match status" value="1"/>
</dbReference>
<accession>A0ABS4JGW3</accession>
<dbReference type="InterPro" id="IPR000683">
    <property type="entry name" value="Gfo/Idh/MocA-like_OxRdtase_N"/>
</dbReference>
<evidence type="ECO:0000313" key="3">
    <source>
        <dbReference type="EMBL" id="MBP2000960.1"/>
    </source>
</evidence>
<dbReference type="InterPro" id="IPR036291">
    <property type="entry name" value="NAD(P)-bd_dom_sf"/>
</dbReference>
<feature type="domain" description="Gfo/Idh/MocA-like oxidoreductase N-terminal" evidence="1">
    <location>
        <begin position="8"/>
        <end position="125"/>
    </location>
</feature>
<dbReference type="SUPFAM" id="SSF55347">
    <property type="entry name" value="Glyceraldehyde-3-phosphate dehydrogenase-like, C-terminal domain"/>
    <property type="match status" value="1"/>
</dbReference>
<protein>
    <submittedName>
        <fullName evidence="3">Dehydrogenase</fullName>
    </submittedName>
</protein>
<dbReference type="Pfam" id="PF01408">
    <property type="entry name" value="GFO_IDH_MocA"/>
    <property type="match status" value="1"/>
</dbReference>
<evidence type="ECO:0000313" key="4">
    <source>
        <dbReference type="Proteomes" id="UP001519288"/>
    </source>
</evidence>
<gene>
    <name evidence="3" type="ORF">J2Z69_002003</name>
</gene>